<dbReference type="EMBL" id="CBDS010000027">
    <property type="protein sequence ID" value="CDB45233.1"/>
    <property type="molecule type" value="Genomic_DNA"/>
</dbReference>
<name>R6I4W4_9FIRM</name>
<dbReference type="AlphaFoldDB" id="R6I4W4"/>
<dbReference type="InterPro" id="IPR011004">
    <property type="entry name" value="Trimer_LpxA-like_sf"/>
</dbReference>
<comment type="caution">
    <text evidence="1">The sequence shown here is derived from an EMBL/GenBank/DDBJ whole genome shotgun (WGS) entry which is preliminary data.</text>
</comment>
<reference evidence="1" key="1">
    <citation type="submission" date="2012-11" db="EMBL/GenBank/DDBJ databases">
        <title>Dependencies among metagenomic species, viruses, plasmids and units of genetic variation.</title>
        <authorList>
            <person name="Nielsen H.B."/>
            <person name="Almeida M."/>
            <person name="Juncker A.S."/>
            <person name="Rasmussen S."/>
            <person name="Li J."/>
            <person name="Sunagawa S."/>
            <person name="Plichta D."/>
            <person name="Gautier L."/>
            <person name="Le Chatelier E."/>
            <person name="Peletier E."/>
            <person name="Bonde I."/>
            <person name="Nielsen T."/>
            <person name="Manichanh C."/>
            <person name="Arumugam M."/>
            <person name="Batto J."/>
            <person name="Santos M.B.Q.D."/>
            <person name="Blom N."/>
            <person name="Borruel N."/>
            <person name="Burgdorf K.S."/>
            <person name="Boumezbeur F."/>
            <person name="Casellas F."/>
            <person name="Dore J."/>
            <person name="Guarner F."/>
            <person name="Hansen T."/>
            <person name="Hildebrand F."/>
            <person name="Kaas R.S."/>
            <person name="Kennedy S."/>
            <person name="Kristiansen K."/>
            <person name="Kultima J.R."/>
            <person name="Leonard P."/>
            <person name="Levenez F."/>
            <person name="Lund O."/>
            <person name="Moumen B."/>
            <person name="Le Paslier D."/>
            <person name="Pons N."/>
            <person name="Pedersen O."/>
            <person name="Prifti E."/>
            <person name="Qin J."/>
            <person name="Raes J."/>
            <person name="Tap J."/>
            <person name="Tims S."/>
            <person name="Ussery D.W."/>
            <person name="Yamada T."/>
            <person name="MetaHit consortium"/>
            <person name="Renault P."/>
            <person name="Sicheritz-Ponten T."/>
            <person name="Bork P."/>
            <person name="Wang J."/>
            <person name="Brunak S."/>
            <person name="Ehrlich S.D."/>
        </authorList>
    </citation>
    <scope>NUCLEOTIDE SEQUENCE [LARGE SCALE GENOMIC DNA]</scope>
</reference>
<dbReference type="eggNOG" id="COG1664">
    <property type="taxonomic scope" value="Bacteria"/>
</dbReference>
<sequence>MMLVIFCCLLFLIMIVYPFWPGYKEMKRGQDNDNLYIKKDYVKDPRYFGLSFRNLLEPFLGQIRELSAGQTLEIDLSKKELIILGQADKPQAFVEDRITIFSEDIILPPKSTSSKEIYAFKKLEAGEMCELRAVAIDSDGYLHQGVKIIRWIDTKGCLVVESNCDLGISASSETKLVLKGNNCIFKRLFAPSIEIGGTEEFVKDYDSSELQKYPEYNDVDYDIEKIRENSVFINNIVTHKKFVVHNSATIIGSVKAYKNMCLEENVKIWGNVFCERDLVIGNCCRITGTVFVQGCLKVGNNVVLGEKGKIKSVIVRKNIVFGRGIVIHGFVLTEGVGKTI</sequence>
<gene>
    <name evidence="1" type="ORF">BN533_00009</name>
</gene>
<accession>R6I4W4</accession>
<dbReference type="HOGENOM" id="CLU_815992_0_0_9"/>
<dbReference type="STRING" id="1262914.BN533_00009"/>
<dbReference type="RefSeq" id="WP_021716913.1">
    <property type="nucleotide sequence ID" value="NZ_CATZQN010000001.1"/>
</dbReference>
<dbReference type="Gene3D" id="2.160.10.10">
    <property type="entry name" value="Hexapeptide repeat proteins"/>
    <property type="match status" value="1"/>
</dbReference>
<organism evidence="1">
    <name type="scientific">Phascolarctobacterium faecium</name>
    <dbReference type="NCBI Taxonomy" id="33025"/>
    <lineage>
        <taxon>Bacteria</taxon>
        <taxon>Bacillati</taxon>
        <taxon>Bacillota</taxon>
        <taxon>Negativicutes</taxon>
        <taxon>Acidaminococcales</taxon>
        <taxon>Acidaminococcaceae</taxon>
        <taxon>Phascolarctobacterium</taxon>
    </lineage>
</organism>
<protein>
    <submittedName>
        <fullName evidence="1">Uncharacterized protein</fullName>
    </submittedName>
</protein>
<dbReference type="SUPFAM" id="SSF51161">
    <property type="entry name" value="Trimeric LpxA-like enzymes"/>
    <property type="match status" value="1"/>
</dbReference>
<evidence type="ECO:0000313" key="1">
    <source>
        <dbReference type="EMBL" id="CDB45233.1"/>
    </source>
</evidence>
<proteinExistence type="predicted"/>